<dbReference type="EMBL" id="JAVDYG010000001">
    <property type="protein sequence ID" value="MDR7362472.1"/>
    <property type="molecule type" value="Genomic_DNA"/>
</dbReference>
<organism evidence="1 2">
    <name type="scientific">Nocardioides marmoribigeumensis</name>
    <dbReference type="NCBI Taxonomy" id="433649"/>
    <lineage>
        <taxon>Bacteria</taxon>
        <taxon>Bacillati</taxon>
        <taxon>Actinomycetota</taxon>
        <taxon>Actinomycetes</taxon>
        <taxon>Propionibacteriales</taxon>
        <taxon>Nocardioidaceae</taxon>
        <taxon>Nocardioides</taxon>
    </lineage>
</organism>
<accession>A0ABU2BV08</accession>
<protein>
    <submittedName>
        <fullName evidence="1">Uncharacterized protein</fullName>
    </submittedName>
</protein>
<name>A0ABU2BV08_9ACTN</name>
<proteinExistence type="predicted"/>
<keyword evidence="2" id="KW-1185">Reference proteome</keyword>
<reference evidence="1 2" key="1">
    <citation type="submission" date="2023-07" db="EMBL/GenBank/DDBJ databases">
        <title>Sequencing the genomes of 1000 actinobacteria strains.</title>
        <authorList>
            <person name="Klenk H.-P."/>
        </authorList>
    </citation>
    <scope>NUCLEOTIDE SEQUENCE [LARGE SCALE GENOMIC DNA]</scope>
    <source>
        <strain evidence="1 2">DSM 19426</strain>
    </source>
</reference>
<evidence type="ECO:0000313" key="2">
    <source>
        <dbReference type="Proteomes" id="UP001183648"/>
    </source>
</evidence>
<gene>
    <name evidence="1" type="ORF">J2S63_002025</name>
</gene>
<comment type="caution">
    <text evidence="1">The sequence shown here is derived from an EMBL/GenBank/DDBJ whole genome shotgun (WGS) entry which is preliminary data.</text>
</comment>
<dbReference type="Proteomes" id="UP001183648">
    <property type="component" value="Unassembled WGS sequence"/>
</dbReference>
<sequence length="31" mass="3756">MPDLSDPSWRTFWTRQHGDNVTWEVHWGSAR</sequence>
<evidence type="ECO:0000313" key="1">
    <source>
        <dbReference type="EMBL" id="MDR7362472.1"/>
    </source>
</evidence>